<evidence type="ECO:0000313" key="1">
    <source>
        <dbReference type="EMBL" id="KAJ7100695.1"/>
    </source>
</evidence>
<protein>
    <submittedName>
        <fullName evidence="1">Uncharacterized protein</fullName>
    </submittedName>
</protein>
<dbReference type="EMBL" id="JARJCN010000005">
    <property type="protein sequence ID" value="KAJ7100695.1"/>
    <property type="molecule type" value="Genomic_DNA"/>
</dbReference>
<dbReference type="InterPro" id="IPR032675">
    <property type="entry name" value="LRR_dom_sf"/>
</dbReference>
<gene>
    <name evidence="1" type="ORF">B0H15DRAFT_943991</name>
</gene>
<reference evidence="1" key="1">
    <citation type="submission" date="2023-03" db="EMBL/GenBank/DDBJ databases">
        <title>Massive genome expansion in bonnet fungi (Mycena s.s.) driven by repeated elements and novel gene families across ecological guilds.</title>
        <authorList>
            <consortium name="Lawrence Berkeley National Laboratory"/>
            <person name="Harder C.B."/>
            <person name="Miyauchi S."/>
            <person name="Viragh M."/>
            <person name="Kuo A."/>
            <person name="Thoen E."/>
            <person name="Andreopoulos B."/>
            <person name="Lu D."/>
            <person name="Skrede I."/>
            <person name="Drula E."/>
            <person name="Henrissat B."/>
            <person name="Morin E."/>
            <person name="Kohler A."/>
            <person name="Barry K."/>
            <person name="LaButti K."/>
            <person name="Morin E."/>
            <person name="Salamov A."/>
            <person name="Lipzen A."/>
            <person name="Mereny Z."/>
            <person name="Hegedus B."/>
            <person name="Baldrian P."/>
            <person name="Stursova M."/>
            <person name="Weitz H."/>
            <person name="Taylor A."/>
            <person name="Grigoriev I.V."/>
            <person name="Nagy L.G."/>
            <person name="Martin F."/>
            <person name="Kauserud H."/>
        </authorList>
    </citation>
    <scope>NUCLEOTIDE SEQUENCE</scope>
    <source>
        <strain evidence="1">CBHHK173m</strain>
    </source>
</reference>
<name>A0AAD6UEA6_9AGAR</name>
<proteinExistence type="predicted"/>
<evidence type="ECO:0000313" key="2">
    <source>
        <dbReference type="Proteomes" id="UP001222325"/>
    </source>
</evidence>
<comment type="caution">
    <text evidence="1">The sequence shown here is derived from an EMBL/GenBank/DDBJ whole genome shotgun (WGS) entry which is preliminary data.</text>
</comment>
<dbReference type="Gene3D" id="3.80.10.10">
    <property type="entry name" value="Ribonuclease Inhibitor"/>
    <property type="match status" value="1"/>
</dbReference>
<dbReference type="SUPFAM" id="SSF52047">
    <property type="entry name" value="RNI-like"/>
    <property type="match status" value="1"/>
</dbReference>
<organism evidence="1 2">
    <name type="scientific">Mycena belliarum</name>
    <dbReference type="NCBI Taxonomy" id="1033014"/>
    <lineage>
        <taxon>Eukaryota</taxon>
        <taxon>Fungi</taxon>
        <taxon>Dikarya</taxon>
        <taxon>Basidiomycota</taxon>
        <taxon>Agaricomycotina</taxon>
        <taxon>Agaricomycetes</taxon>
        <taxon>Agaricomycetidae</taxon>
        <taxon>Agaricales</taxon>
        <taxon>Marasmiineae</taxon>
        <taxon>Mycenaceae</taxon>
        <taxon>Mycena</taxon>
    </lineage>
</organism>
<dbReference type="Proteomes" id="UP001222325">
    <property type="component" value="Unassembled WGS sequence"/>
</dbReference>
<keyword evidence="2" id="KW-1185">Reference proteome</keyword>
<accession>A0AAD6UEA6</accession>
<dbReference type="AlphaFoldDB" id="A0AAD6UEA6"/>
<sequence length="280" mass="31262">MATEHPLPTELEREIFETAALMHPPDSPSLLRVARRVHFWIEPFLYRVIRLDRLPVSEAVRQAMRAKPASFFRDSVRHLFLNPALWSADEVHALLRLCPRLESLYTLGEFSTPALLPALQGLPHLRRWGGPLDGLFGTHAAIDLAQPFFRRITHLDLFDAAHNGDVRLAAGLAALPALTHLCLNNTVGAGFVRQVLADCARLRVLVHLWNPFLSGSAREIAANPPVPDARFVVGVFVNYWDDWEVGAHGGTDFWAAADAFVAQKRVGAIEASCYWLDHFS</sequence>